<dbReference type="EMBL" id="CYZT01000823">
    <property type="protein sequence ID" value="CUQ26344.1"/>
    <property type="molecule type" value="Genomic_DNA"/>
</dbReference>
<dbReference type="AlphaFoldDB" id="A0A174UV82"/>
<name>A0A174UV82_FLAPL</name>
<evidence type="ECO:0000313" key="3">
    <source>
        <dbReference type="Proteomes" id="UP000095746"/>
    </source>
</evidence>
<feature type="compositionally biased region" description="Low complexity" evidence="1">
    <location>
        <begin position="28"/>
        <end position="41"/>
    </location>
</feature>
<reference evidence="2 3" key="1">
    <citation type="submission" date="2015-09" db="EMBL/GenBank/DDBJ databases">
        <authorList>
            <consortium name="Pathogen Informatics"/>
        </authorList>
    </citation>
    <scope>NUCLEOTIDE SEQUENCE [LARGE SCALE GENOMIC DNA]</scope>
    <source>
        <strain evidence="2 3">2789STDY5608854</strain>
    </source>
</reference>
<organism evidence="2 3">
    <name type="scientific">Flavonifractor plautii</name>
    <name type="common">Fusobacterium plautii</name>
    <dbReference type="NCBI Taxonomy" id="292800"/>
    <lineage>
        <taxon>Bacteria</taxon>
        <taxon>Bacillati</taxon>
        <taxon>Bacillota</taxon>
        <taxon>Clostridia</taxon>
        <taxon>Eubacteriales</taxon>
        <taxon>Oscillospiraceae</taxon>
        <taxon>Flavonifractor</taxon>
    </lineage>
</organism>
<accession>A0A174UV82</accession>
<gene>
    <name evidence="2" type="ORF">ERS852411_04169</name>
</gene>
<sequence>MGDTRLRITPRMPLSGRKSLIPFTAAAAVRARPRPSSTSTAGVPVARARS</sequence>
<dbReference type="Proteomes" id="UP000095746">
    <property type="component" value="Unassembled WGS sequence"/>
</dbReference>
<protein>
    <submittedName>
        <fullName evidence="2">Uncharacterized protein</fullName>
    </submittedName>
</protein>
<evidence type="ECO:0000313" key="2">
    <source>
        <dbReference type="EMBL" id="CUQ26344.1"/>
    </source>
</evidence>
<evidence type="ECO:0000256" key="1">
    <source>
        <dbReference type="SAM" id="MobiDB-lite"/>
    </source>
</evidence>
<feature type="region of interest" description="Disordered" evidence="1">
    <location>
        <begin position="28"/>
        <end position="50"/>
    </location>
</feature>
<proteinExistence type="predicted"/>